<organism evidence="1 2">
    <name type="scientific">Wickerhamiella sorbophila</name>
    <dbReference type="NCBI Taxonomy" id="45607"/>
    <lineage>
        <taxon>Eukaryota</taxon>
        <taxon>Fungi</taxon>
        <taxon>Dikarya</taxon>
        <taxon>Ascomycota</taxon>
        <taxon>Saccharomycotina</taxon>
        <taxon>Dipodascomycetes</taxon>
        <taxon>Dipodascales</taxon>
        <taxon>Trichomonascaceae</taxon>
        <taxon>Wickerhamiella</taxon>
    </lineage>
</organism>
<dbReference type="OrthoDB" id="74460at2759"/>
<sequence length="630" mass="69909">MKRSSGSLPDGINFVNVWDNAMISARMVIVHGQVRNSPEGPGSVVVYFPDFPAQRFPSMHGYFKALVHLEKGENILKFEAEGPNGHRSTDTLRLRYQPIERNPPVHFCLLVAKDSPLTFDAPEYKIKTEGNSIDTAVRKLRLASYMMSAFTMEQMNRNDMGLRTFRPYEENEPDTVSNRDRNDKRMTTHIHIVRMDKTLADIRHPDVAQQNSKATRANDLFSWAGDALKKYGGPFSANFSQAACIYLDTHWDPSRQLVLGHAALGGNVNNIQLAIFGGHTLNAWPTCIEDIPRAFLDETRTDTRVIANDANQSGSAWEACNIGQGAFMHEIGHLLGCPHEPSGVMLRGYLNWNRSFMAIEGFNVRENRKRLEIVSSKDEDYWHRLDIMRFRFHLAFALPGEPKQERCSKPALFPTTNGFSAACPTGIYMVDIHCDGTSRGHIEFMDCPTEIMLTNEDLAQAIEPQHRQKPFEIHVHGRHMEQSNISNLQTFTQSAKAGKDVRSGVAGREAGNLVEVKLPSKPLSQVTVFSGDALDGMEFTYSDGQSVLFGKKGGSPHVYKANGDSLVGLSVRAGYWVDAGGVVLSGGRTAITGGPGGGVIDLIPPRGYRLTGVFGYFESWCQGIGVLYQP</sequence>
<gene>
    <name evidence="1" type="ORF">B9G98_03087</name>
</gene>
<evidence type="ECO:0000313" key="2">
    <source>
        <dbReference type="Proteomes" id="UP000238350"/>
    </source>
</evidence>
<dbReference type="SUPFAM" id="SSF55486">
    <property type="entry name" value="Metalloproteases ('zincins'), catalytic domain"/>
    <property type="match status" value="1"/>
</dbReference>
<evidence type="ECO:0000313" key="1">
    <source>
        <dbReference type="EMBL" id="PRT55467.1"/>
    </source>
</evidence>
<dbReference type="InterPro" id="IPR053002">
    <property type="entry name" value="Metalloproteinase_M10B"/>
</dbReference>
<name>A0A2T0FKH5_9ASCO</name>
<dbReference type="SUPFAM" id="SSF51101">
    <property type="entry name" value="Mannose-binding lectins"/>
    <property type="match status" value="1"/>
</dbReference>
<reference evidence="1 2" key="1">
    <citation type="submission" date="2017-04" db="EMBL/GenBank/DDBJ databases">
        <title>Genome sequencing of [Candida] sorbophila.</title>
        <authorList>
            <person name="Ahn J.O."/>
        </authorList>
    </citation>
    <scope>NUCLEOTIDE SEQUENCE [LARGE SCALE GENOMIC DNA]</scope>
    <source>
        <strain evidence="1 2">DS02</strain>
    </source>
</reference>
<accession>A0A2T0FKH5</accession>
<keyword evidence="2" id="KW-1185">Reference proteome</keyword>
<dbReference type="InterPro" id="IPR036404">
    <property type="entry name" value="Jacalin-like_lectin_dom_sf"/>
</dbReference>
<dbReference type="Proteomes" id="UP000238350">
    <property type="component" value="Unassembled WGS sequence"/>
</dbReference>
<dbReference type="InterPro" id="IPR021917">
    <property type="entry name" value="Unchr_Zn-peptidase-like"/>
</dbReference>
<evidence type="ECO:0008006" key="3">
    <source>
        <dbReference type="Google" id="ProtNLM"/>
    </source>
</evidence>
<dbReference type="GeneID" id="36516835"/>
<dbReference type="EMBL" id="NDIQ01000021">
    <property type="protein sequence ID" value="PRT55467.1"/>
    <property type="molecule type" value="Genomic_DNA"/>
</dbReference>
<dbReference type="RefSeq" id="XP_024665412.1">
    <property type="nucleotide sequence ID" value="XM_024809644.1"/>
</dbReference>
<dbReference type="AlphaFoldDB" id="A0A2T0FKH5"/>
<dbReference type="Pfam" id="PF12044">
    <property type="entry name" value="Metallopep"/>
    <property type="match status" value="1"/>
</dbReference>
<dbReference type="PANTHER" id="PTHR21054:SF2">
    <property type="entry name" value="MIP04191P"/>
    <property type="match status" value="1"/>
</dbReference>
<protein>
    <recommendedName>
        <fullName evidence="3">Jacalin-type lectin domain-containing protein</fullName>
    </recommendedName>
</protein>
<dbReference type="Gene3D" id="2.100.10.30">
    <property type="entry name" value="Jacalin-like lectin domain"/>
    <property type="match status" value="1"/>
</dbReference>
<dbReference type="PANTHER" id="PTHR21054">
    <property type="entry name" value="ZINC METALLOPROTEINASE-RELATED"/>
    <property type="match status" value="1"/>
</dbReference>
<proteinExistence type="predicted"/>
<comment type="caution">
    <text evidence="1">The sequence shown here is derived from an EMBL/GenBank/DDBJ whole genome shotgun (WGS) entry which is preliminary data.</text>
</comment>
<dbReference type="GO" id="GO:0005737">
    <property type="term" value="C:cytoplasm"/>
    <property type="evidence" value="ECO:0007669"/>
    <property type="project" value="TreeGrafter"/>
</dbReference>